<evidence type="ECO:0000313" key="1">
    <source>
        <dbReference type="EMBL" id="GAH25020.1"/>
    </source>
</evidence>
<reference evidence="1" key="1">
    <citation type="journal article" date="2014" name="Front. Microbiol.">
        <title>High frequency of phylogenetically diverse reductive dehalogenase-homologous genes in deep subseafloor sedimentary metagenomes.</title>
        <authorList>
            <person name="Kawai M."/>
            <person name="Futagami T."/>
            <person name="Toyoda A."/>
            <person name="Takaki Y."/>
            <person name="Nishi S."/>
            <person name="Hori S."/>
            <person name="Arai W."/>
            <person name="Tsubouchi T."/>
            <person name="Morono Y."/>
            <person name="Uchiyama I."/>
            <person name="Ito T."/>
            <person name="Fujiyama A."/>
            <person name="Inagaki F."/>
            <person name="Takami H."/>
        </authorList>
    </citation>
    <scope>NUCLEOTIDE SEQUENCE</scope>
    <source>
        <strain evidence="1">Expedition CK06-06</strain>
    </source>
</reference>
<comment type="caution">
    <text evidence="1">The sequence shown here is derived from an EMBL/GenBank/DDBJ whole genome shotgun (WGS) entry which is preliminary data.</text>
</comment>
<sequence>MKGKEVSFIRWEEGLMERVERRQTTVLAREGMDLSKYGYTRGGKKGNMIRWNEGEQARKRVSDVYHRKHPEATFYYRG</sequence>
<dbReference type="EMBL" id="BARU01000003">
    <property type="protein sequence ID" value="GAH25020.1"/>
    <property type="molecule type" value="Genomic_DNA"/>
</dbReference>
<dbReference type="AlphaFoldDB" id="X1EXL2"/>
<proteinExistence type="predicted"/>
<accession>X1EXL2</accession>
<gene>
    <name evidence="1" type="ORF">S03H2_00056</name>
</gene>
<protein>
    <submittedName>
        <fullName evidence="1">Uncharacterized protein</fullName>
    </submittedName>
</protein>
<name>X1EXL2_9ZZZZ</name>
<organism evidence="1">
    <name type="scientific">marine sediment metagenome</name>
    <dbReference type="NCBI Taxonomy" id="412755"/>
    <lineage>
        <taxon>unclassified sequences</taxon>
        <taxon>metagenomes</taxon>
        <taxon>ecological metagenomes</taxon>
    </lineage>
</organism>